<comment type="caution">
    <text evidence="1">The sequence shown here is derived from an EMBL/GenBank/DDBJ whole genome shotgun (WGS) entry which is preliminary data.</text>
</comment>
<dbReference type="EMBL" id="PZFR01000227">
    <property type="protein sequence ID" value="PTI62701.1"/>
    <property type="molecule type" value="Genomic_DNA"/>
</dbReference>
<evidence type="ECO:0000313" key="2">
    <source>
        <dbReference type="Proteomes" id="UP000240859"/>
    </source>
</evidence>
<feature type="non-terminal residue" evidence="1">
    <location>
        <position position="52"/>
    </location>
</feature>
<dbReference type="Gene3D" id="3.30.420.40">
    <property type="match status" value="1"/>
</dbReference>
<keyword evidence="2" id="KW-1185">Reference proteome</keyword>
<organism evidence="1 2">
    <name type="scientific">Staphylococcus succinus</name>
    <dbReference type="NCBI Taxonomy" id="61015"/>
    <lineage>
        <taxon>Bacteria</taxon>
        <taxon>Bacillati</taxon>
        <taxon>Bacillota</taxon>
        <taxon>Bacilli</taxon>
        <taxon>Bacillales</taxon>
        <taxon>Staphylococcaceae</taxon>
        <taxon>Staphylococcus</taxon>
    </lineage>
</organism>
<protein>
    <submittedName>
        <fullName evidence="1">ROK family protein</fullName>
    </submittedName>
</protein>
<dbReference type="SUPFAM" id="SSF53067">
    <property type="entry name" value="Actin-like ATPase domain"/>
    <property type="match status" value="1"/>
</dbReference>
<proteinExistence type="predicted"/>
<evidence type="ECO:0000313" key="1">
    <source>
        <dbReference type="EMBL" id="PTI62701.1"/>
    </source>
</evidence>
<dbReference type="Proteomes" id="UP000240859">
    <property type="component" value="Unassembled WGS sequence"/>
</dbReference>
<reference evidence="1 2" key="1">
    <citation type="journal article" date="2016" name="Front. Microbiol.">
        <title>Comprehensive Phylogenetic Analysis of Bovine Non-aureus Staphylococci Species Based on Whole-Genome Sequencing.</title>
        <authorList>
            <person name="Naushad S."/>
            <person name="Barkema H.W."/>
            <person name="Luby C."/>
            <person name="Condas L.A."/>
            <person name="Nobrega D.B."/>
            <person name="Carson D.A."/>
            <person name="De Buck J."/>
        </authorList>
    </citation>
    <scope>NUCLEOTIDE SEQUENCE [LARGE SCALE GENOMIC DNA]</scope>
    <source>
        <strain evidence="1 2">SNUC 1084</strain>
    </source>
</reference>
<accession>A0ABX5IIB9</accession>
<dbReference type="InterPro" id="IPR043129">
    <property type="entry name" value="ATPase_NBD"/>
</dbReference>
<gene>
    <name evidence="1" type="ORF">BU057_13935</name>
</gene>
<name>A0ABX5IIB9_9STAP</name>
<sequence>MLKICVDIGGTKTIVGLINEDLKIIDSKKFETNKVDPTAQFNEILKIAKQYV</sequence>